<dbReference type="AlphaFoldDB" id="W6R9L9"/>
<accession>W6R9L9</accession>
<reference evidence="2" key="1">
    <citation type="journal article" date="2014" name="Nat. Commun.">
        <title>Multiple recent horizontal transfers of a large genomic region in cheese making fungi.</title>
        <authorList>
            <person name="Cheeseman K."/>
            <person name="Ropars J."/>
            <person name="Renault P."/>
            <person name="Dupont J."/>
            <person name="Gouzy J."/>
            <person name="Branca A."/>
            <person name="Abraham A.L."/>
            <person name="Ceppi M."/>
            <person name="Conseiller E."/>
            <person name="Debuchy R."/>
            <person name="Malagnac F."/>
            <person name="Goarin A."/>
            <person name="Silar P."/>
            <person name="Lacoste S."/>
            <person name="Sallet E."/>
            <person name="Bensimon A."/>
            <person name="Giraud T."/>
            <person name="Brygoo Y."/>
        </authorList>
    </citation>
    <scope>NUCLEOTIDE SEQUENCE [LARGE SCALE GENOMIC DNA]</scope>
    <source>
        <strain evidence="2">FM164</strain>
    </source>
</reference>
<organism evidence="2 3">
    <name type="scientific">Penicillium roqueforti (strain FM164)</name>
    <dbReference type="NCBI Taxonomy" id="1365484"/>
    <lineage>
        <taxon>Eukaryota</taxon>
        <taxon>Fungi</taxon>
        <taxon>Dikarya</taxon>
        <taxon>Ascomycota</taxon>
        <taxon>Pezizomycotina</taxon>
        <taxon>Eurotiomycetes</taxon>
        <taxon>Eurotiomycetidae</taxon>
        <taxon>Eurotiales</taxon>
        <taxon>Aspergillaceae</taxon>
        <taxon>Penicillium</taxon>
    </lineage>
</organism>
<name>W6R9L9_PENRF</name>
<proteinExistence type="predicted"/>
<feature type="region of interest" description="Disordered" evidence="1">
    <location>
        <begin position="17"/>
        <end position="49"/>
    </location>
</feature>
<evidence type="ECO:0000313" key="2">
    <source>
        <dbReference type="EMBL" id="CDM38567.1"/>
    </source>
</evidence>
<sequence>MLYPVAGKLLLWVNPSGSVSTDKKRGLLSQHSERNNSTSNCRSNPTFPVGENKGVDPLVAVF</sequence>
<evidence type="ECO:0000313" key="3">
    <source>
        <dbReference type="Proteomes" id="UP000030686"/>
    </source>
</evidence>
<feature type="compositionally biased region" description="Polar residues" evidence="1">
    <location>
        <begin position="35"/>
        <end position="46"/>
    </location>
</feature>
<dbReference type="Proteomes" id="UP000030686">
    <property type="component" value="Unassembled WGS sequence"/>
</dbReference>
<protein>
    <submittedName>
        <fullName evidence="2">Uncharacterized protein</fullName>
    </submittedName>
</protein>
<gene>
    <name evidence="2" type="ORF">PROQFM164_S19g000003</name>
</gene>
<evidence type="ECO:0000256" key="1">
    <source>
        <dbReference type="SAM" id="MobiDB-lite"/>
    </source>
</evidence>
<dbReference type="EMBL" id="HG792033">
    <property type="protein sequence ID" value="CDM38567.1"/>
    <property type="molecule type" value="Genomic_DNA"/>
</dbReference>
<keyword evidence="3" id="KW-1185">Reference proteome</keyword>